<keyword evidence="2" id="KW-1003">Cell membrane</keyword>
<feature type="transmembrane region" description="Helical" evidence="6">
    <location>
        <begin position="73"/>
        <end position="91"/>
    </location>
</feature>
<evidence type="ECO:0000313" key="8">
    <source>
        <dbReference type="Proteomes" id="UP000823201"/>
    </source>
</evidence>
<protein>
    <submittedName>
        <fullName evidence="7">L-lysine exporter family protein LysE/ArgO</fullName>
    </submittedName>
</protein>
<accession>A0ABS2Q8E4</accession>
<dbReference type="EMBL" id="JAFBEV010000007">
    <property type="protein sequence ID" value="MBM7657705.1"/>
    <property type="molecule type" value="Genomic_DNA"/>
</dbReference>
<dbReference type="Proteomes" id="UP000823201">
    <property type="component" value="Unassembled WGS sequence"/>
</dbReference>
<evidence type="ECO:0000313" key="7">
    <source>
        <dbReference type="EMBL" id="MBM7657705.1"/>
    </source>
</evidence>
<dbReference type="Pfam" id="PF01810">
    <property type="entry name" value="LysE"/>
    <property type="match status" value="1"/>
</dbReference>
<evidence type="ECO:0000256" key="1">
    <source>
        <dbReference type="ARBA" id="ARBA00004651"/>
    </source>
</evidence>
<evidence type="ECO:0000256" key="2">
    <source>
        <dbReference type="ARBA" id="ARBA00022475"/>
    </source>
</evidence>
<evidence type="ECO:0000256" key="6">
    <source>
        <dbReference type="SAM" id="Phobius"/>
    </source>
</evidence>
<reference evidence="7 8" key="1">
    <citation type="submission" date="2021-01" db="EMBL/GenBank/DDBJ databases">
        <title>Genomic Encyclopedia of Type Strains, Phase IV (KMG-IV): sequencing the most valuable type-strain genomes for metagenomic binning, comparative biology and taxonomic classification.</title>
        <authorList>
            <person name="Goeker M."/>
        </authorList>
    </citation>
    <scope>NUCLEOTIDE SEQUENCE [LARGE SCALE GENOMIC DNA]</scope>
    <source>
        <strain evidence="7 8">DSM 100968</strain>
    </source>
</reference>
<feature type="transmembrane region" description="Helical" evidence="6">
    <location>
        <begin position="178"/>
        <end position="199"/>
    </location>
</feature>
<feature type="transmembrane region" description="Helical" evidence="6">
    <location>
        <begin position="43"/>
        <end position="66"/>
    </location>
</feature>
<proteinExistence type="predicted"/>
<comment type="caution">
    <text evidence="7">The sequence shown here is derived from an EMBL/GenBank/DDBJ whole genome shotgun (WGS) entry which is preliminary data.</text>
</comment>
<evidence type="ECO:0000256" key="3">
    <source>
        <dbReference type="ARBA" id="ARBA00022692"/>
    </source>
</evidence>
<dbReference type="RefSeq" id="WP_205006033.1">
    <property type="nucleotide sequence ID" value="NZ_CBCRXA010000005.1"/>
</dbReference>
<keyword evidence="4 6" id="KW-1133">Transmembrane helix</keyword>
<sequence length="206" mass="22662">MWLAMLHGFLLAFSLILPLGAQNIFIFIQGVQAERFIRTLPAVITAALSDTLLIGLAVEGISLILFEYPFVRHFLLIAGIVFLIRIGWSIWRNAATIRSADLHPFSSWEQISYALSVSLLNPHAIMDTVGVIGTNALSYSGNEKWGFALACAAVSWLWFFSLAFIGKSLGQASAINRLLPLINKLSALTIWLVASYLLVKLVTELA</sequence>
<gene>
    <name evidence="7" type="ORF">JOC27_001154</name>
</gene>
<feature type="transmembrane region" description="Helical" evidence="6">
    <location>
        <begin position="145"/>
        <end position="166"/>
    </location>
</feature>
<evidence type="ECO:0000256" key="5">
    <source>
        <dbReference type="ARBA" id="ARBA00023136"/>
    </source>
</evidence>
<comment type="subcellular location">
    <subcellularLocation>
        <location evidence="1">Cell membrane</location>
        <topology evidence="1">Multi-pass membrane protein</topology>
    </subcellularLocation>
</comment>
<keyword evidence="5 6" id="KW-0472">Membrane</keyword>
<dbReference type="InterPro" id="IPR001123">
    <property type="entry name" value="LeuE-type"/>
</dbReference>
<keyword evidence="3 6" id="KW-0812">Transmembrane</keyword>
<dbReference type="PANTHER" id="PTHR30086">
    <property type="entry name" value="ARGININE EXPORTER PROTEIN ARGO"/>
    <property type="match status" value="1"/>
</dbReference>
<keyword evidence="8" id="KW-1185">Reference proteome</keyword>
<organism evidence="7 8">
    <name type="scientific">Sporolactobacillus spathodeae</name>
    <dbReference type="NCBI Taxonomy" id="1465502"/>
    <lineage>
        <taxon>Bacteria</taxon>
        <taxon>Bacillati</taxon>
        <taxon>Bacillota</taxon>
        <taxon>Bacilli</taxon>
        <taxon>Bacillales</taxon>
        <taxon>Sporolactobacillaceae</taxon>
        <taxon>Sporolactobacillus</taxon>
    </lineage>
</organism>
<name>A0ABS2Q8E4_9BACL</name>
<dbReference type="PANTHER" id="PTHR30086:SF20">
    <property type="entry name" value="ARGININE EXPORTER PROTEIN ARGO-RELATED"/>
    <property type="match status" value="1"/>
</dbReference>
<evidence type="ECO:0000256" key="4">
    <source>
        <dbReference type="ARBA" id="ARBA00022989"/>
    </source>
</evidence>